<dbReference type="OrthoDB" id="161638at2759"/>
<evidence type="ECO:0000313" key="2">
    <source>
        <dbReference type="Proteomes" id="UP000294530"/>
    </source>
</evidence>
<name>A0A976IF30_BRELC</name>
<comment type="caution">
    <text evidence="1">The sequence shown here is derived from an EMBL/GenBank/DDBJ whole genome shotgun (WGS) entry which is preliminary data.</text>
</comment>
<reference evidence="1 2" key="1">
    <citation type="journal article" date="2021" name="Genome Biol.">
        <title>AFLAP: assembly-free linkage analysis pipeline using k-mers from genome sequencing data.</title>
        <authorList>
            <person name="Fletcher K."/>
            <person name="Zhang L."/>
            <person name="Gil J."/>
            <person name="Han R."/>
            <person name="Cavanaugh K."/>
            <person name="Michelmore R."/>
        </authorList>
    </citation>
    <scope>NUCLEOTIDE SEQUENCE [LARGE SCALE GENOMIC DNA]</scope>
    <source>
        <strain evidence="1 2">SF5</strain>
    </source>
</reference>
<organism evidence="1 2">
    <name type="scientific">Bremia lactucae</name>
    <name type="common">Lettuce downy mildew</name>
    <dbReference type="NCBI Taxonomy" id="4779"/>
    <lineage>
        <taxon>Eukaryota</taxon>
        <taxon>Sar</taxon>
        <taxon>Stramenopiles</taxon>
        <taxon>Oomycota</taxon>
        <taxon>Peronosporomycetes</taxon>
        <taxon>Peronosporales</taxon>
        <taxon>Peronosporaceae</taxon>
        <taxon>Bremia</taxon>
    </lineage>
</organism>
<evidence type="ECO:0000313" key="1">
    <source>
        <dbReference type="EMBL" id="TDH69542.1"/>
    </source>
</evidence>
<dbReference type="RefSeq" id="XP_067819041.1">
    <property type="nucleotide sequence ID" value="XM_067960370.1"/>
</dbReference>
<proteinExistence type="predicted"/>
<dbReference type="GeneID" id="94346041"/>
<keyword evidence="2" id="KW-1185">Reference proteome</keyword>
<accession>A0A976IF30</accession>
<dbReference type="Proteomes" id="UP000294530">
    <property type="component" value="Unassembled WGS sequence"/>
</dbReference>
<sequence length="157" mass="17897">MAFELLGYQKQSERLPAIRKGYLQDAIAANVPLHDGFHRTREIVRYCSKAVRRCGVEVNIAAFRKNLYDGCGAGLMAIVRRVLPESKGIRVLPPRVYLVCQYKRNMRAQWFAIKVTAEEDVIVRKDYVDSGIGDQTWLRTIKLIRHLVVHICGASNP</sequence>
<protein>
    <submittedName>
        <fullName evidence="1">Uncharacterized protein</fullName>
    </submittedName>
</protein>
<dbReference type="KEGG" id="blac:94346041"/>
<gene>
    <name evidence="1" type="ORF">CCR75_002272</name>
</gene>
<dbReference type="AlphaFoldDB" id="A0A976IF30"/>
<dbReference type="EMBL" id="SHOA02000005">
    <property type="protein sequence ID" value="TDH69542.1"/>
    <property type="molecule type" value="Genomic_DNA"/>
</dbReference>